<feature type="compositionally biased region" description="Low complexity" evidence="1">
    <location>
        <begin position="160"/>
        <end position="175"/>
    </location>
</feature>
<gene>
    <name evidence="3" type="ORF">DGD08_13555</name>
</gene>
<keyword evidence="2" id="KW-0812">Transmembrane</keyword>
<evidence type="ECO:0000256" key="2">
    <source>
        <dbReference type="SAM" id="Phobius"/>
    </source>
</evidence>
<dbReference type="EMBL" id="DPIY01000010">
    <property type="protein sequence ID" value="HCT58225.1"/>
    <property type="molecule type" value="Genomic_DNA"/>
</dbReference>
<dbReference type="Proteomes" id="UP000264071">
    <property type="component" value="Unassembled WGS sequence"/>
</dbReference>
<accession>A0A3D4VAS3</accession>
<organism evidence="3 4">
    <name type="scientific">Gemmatimonas aurantiaca</name>
    <dbReference type="NCBI Taxonomy" id="173480"/>
    <lineage>
        <taxon>Bacteria</taxon>
        <taxon>Pseudomonadati</taxon>
        <taxon>Gemmatimonadota</taxon>
        <taxon>Gemmatimonadia</taxon>
        <taxon>Gemmatimonadales</taxon>
        <taxon>Gemmatimonadaceae</taxon>
        <taxon>Gemmatimonas</taxon>
    </lineage>
</organism>
<sequence length="279" mass="29951">MTTTGSPVSHANDCARFEAQLGAWLEHDLETSEQGWMTAHRHRCVACASLVDDLEAVIAGAAALPALSPPRDLWSGIEARLEAPVIPIPTATRLEVPRRRTVTVRWFAAAATLLVAVSSVVTWQIARRGVTGVAGPDRTLTVAGVDAPTSIGIRSADSSAQTDAAPPTATTHVATGSPIPTSARRPAVSRVANDDVDMLDIDVTYEREISALRHIVDERFMELDSSTVTVLRRNLDIIDMAITDSRAALQRDPRSAVVSSQLDRALQAKLALMRRVALL</sequence>
<evidence type="ECO:0000256" key="1">
    <source>
        <dbReference type="SAM" id="MobiDB-lite"/>
    </source>
</evidence>
<proteinExistence type="predicted"/>
<protein>
    <recommendedName>
        <fullName evidence="5">Zinc-finger domain-containing protein</fullName>
    </recommendedName>
</protein>
<evidence type="ECO:0000313" key="3">
    <source>
        <dbReference type="EMBL" id="HCT58225.1"/>
    </source>
</evidence>
<dbReference type="OMA" id="HANDCAR"/>
<dbReference type="AlphaFoldDB" id="A0A3D4VAS3"/>
<keyword evidence="2" id="KW-0472">Membrane</keyword>
<evidence type="ECO:0008006" key="5">
    <source>
        <dbReference type="Google" id="ProtNLM"/>
    </source>
</evidence>
<name>A0A3D4VAS3_9BACT</name>
<comment type="caution">
    <text evidence="3">The sequence shown here is derived from an EMBL/GenBank/DDBJ whole genome shotgun (WGS) entry which is preliminary data.</text>
</comment>
<keyword evidence="2" id="KW-1133">Transmembrane helix</keyword>
<reference evidence="3 4" key="1">
    <citation type="journal article" date="2018" name="Nat. Biotechnol.">
        <title>A standardized bacterial taxonomy based on genome phylogeny substantially revises the tree of life.</title>
        <authorList>
            <person name="Parks D.H."/>
            <person name="Chuvochina M."/>
            <person name="Waite D.W."/>
            <person name="Rinke C."/>
            <person name="Skarshewski A."/>
            <person name="Chaumeil P.A."/>
            <person name="Hugenholtz P."/>
        </authorList>
    </citation>
    <scope>NUCLEOTIDE SEQUENCE [LARGE SCALE GENOMIC DNA]</scope>
    <source>
        <strain evidence="3">UBA8844</strain>
    </source>
</reference>
<feature type="transmembrane region" description="Helical" evidence="2">
    <location>
        <begin position="106"/>
        <end position="126"/>
    </location>
</feature>
<feature type="region of interest" description="Disordered" evidence="1">
    <location>
        <begin position="156"/>
        <end position="182"/>
    </location>
</feature>
<evidence type="ECO:0000313" key="4">
    <source>
        <dbReference type="Proteomes" id="UP000264071"/>
    </source>
</evidence>